<sequence length="438" mass="48829">MAGNTQAADASTPFVWWMVRVLKNGRDTSELEPAGSVGGAKDKCKCLHCNRIIVAQTQRILCHIAAQRNGGIDICPGPISSPSYAEASAEEKAERVTQFREARKRCQGLLEVQAELKQQKREREGLDRVTARGEVVKKRKQQPIQNAEGKLRQKNAADEALARAFYLNNIAPNVLDSKTFQLAMQTVAKVDEGYTAPSRNKVGGPMLLEERDRVRNDIKKFSDPVSRFGSTVVSDGATDKCRRPVNNRLDCSPEVVEFVSSRDCTGKVKDKEFIANEVIDYILILPDPFKIVQVLMDNATRGSWPIIEKVCPWVIVGPCEPHVASLEVGDMCKLPFFKNTIKVHCIRRFILTHQKPLAVFKGLGDRMLSVLASTRMATVFYYGLESFAKHLDAVCKTMASREVAEYVRANRAQRATPESKTLLELYNEALGFAQDLSP</sequence>
<evidence type="ECO:0000259" key="1">
    <source>
        <dbReference type="Pfam" id="PF04937"/>
    </source>
</evidence>
<dbReference type="Pfam" id="PF04937">
    <property type="entry name" value="DUF659"/>
    <property type="match status" value="1"/>
</dbReference>
<dbReference type="PANTHER" id="PTHR32166:SF123">
    <property type="entry name" value="BED-TYPE DOMAIN-CONTAINING PROTEIN"/>
    <property type="match status" value="1"/>
</dbReference>
<dbReference type="EMBL" id="LGRX02013605">
    <property type="protein sequence ID" value="KAK3265899.1"/>
    <property type="molecule type" value="Genomic_DNA"/>
</dbReference>
<accession>A0AAE0FU19</accession>
<dbReference type="PANTHER" id="PTHR32166">
    <property type="entry name" value="OSJNBA0013A04.12 PROTEIN"/>
    <property type="match status" value="1"/>
</dbReference>
<organism evidence="2 3">
    <name type="scientific">Cymbomonas tetramitiformis</name>
    <dbReference type="NCBI Taxonomy" id="36881"/>
    <lineage>
        <taxon>Eukaryota</taxon>
        <taxon>Viridiplantae</taxon>
        <taxon>Chlorophyta</taxon>
        <taxon>Pyramimonadophyceae</taxon>
        <taxon>Pyramimonadales</taxon>
        <taxon>Pyramimonadaceae</taxon>
        <taxon>Cymbomonas</taxon>
    </lineage>
</organism>
<name>A0AAE0FU19_9CHLO</name>
<gene>
    <name evidence="2" type="ORF">CYMTET_25448</name>
</gene>
<proteinExistence type="predicted"/>
<evidence type="ECO:0000313" key="3">
    <source>
        <dbReference type="Proteomes" id="UP001190700"/>
    </source>
</evidence>
<dbReference type="Proteomes" id="UP001190700">
    <property type="component" value="Unassembled WGS sequence"/>
</dbReference>
<dbReference type="InterPro" id="IPR007021">
    <property type="entry name" value="DUF659"/>
</dbReference>
<evidence type="ECO:0000313" key="2">
    <source>
        <dbReference type="EMBL" id="KAK3265899.1"/>
    </source>
</evidence>
<reference evidence="2 3" key="1">
    <citation type="journal article" date="2015" name="Genome Biol. Evol.">
        <title>Comparative Genomics of a Bacterivorous Green Alga Reveals Evolutionary Causalities and Consequences of Phago-Mixotrophic Mode of Nutrition.</title>
        <authorList>
            <person name="Burns J.A."/>
            <person name="Paasch A."/>
            <person name="Narechania A."/>
            <person name="Kim E."/>
        </authorList>
    </citation>
    <scope>NUCLEOTIDE SEQUENCE [LARGE SCALE GENOMIC DNA]</scope>
    <source>
        <strain evidence="2 3">PLY_AMNH</strain>
    </source>
</reference>
<feature type="domain" description="DUF659" evidence="1">
    <location>
        <begin position="197"/>
        <end position="342"/>
    </location>
</feature>
<comment type="caution">
    <text evidence="2">The sequence shown here is derived from an EMBL/GenBank/DDBJ whole genome shotgun (WGS) entry which is preliminary data.</text>
</comment>
<dbReference type="AlphaFoldDB" id="A0AAE0FU19"/>
<protein>
    <recommendedName>
        <fullName evidence="1">DUF659 domain-containing protein</fullName>
    </recommendedName>
</protein>
<keyword evidence="3" id="KW-1185">Reference proteome</keyword>